<feature type="compositionally biased region" description="Basic and acidic residues" evidence="1">
    <location>
        <begin position="80"/>
        <end position="91"/>
    </location>
</feature>
<reference evidence="2 3" key="1">
    <citation type="submission" date="2024-03" db="EMBL/GenBank/DDBJ databases">
        <title>The Acrasis kona genome and developmental transcriptomes reveal deep origins of eukaryotic multicellular pathways.</title>
        <authorList>
            <person name="Sheikh S."/>
            <person name="Fu C.-J."/>
            <person name="Brown M.W."/>
            <person name="Baldauf S.L."/>
        </authorList>
    </citation>
    <scope>NUCLEOTIDE SEQUENCE [LARGE SCALE GENOMIC DNA]</scope>
    <source>
        <strain evidence="2 3">ATCC MYA-3509</strain>
    </source>
</reference>
<evidence type="ECO:0000313" key="3">
    <source>
        <dbReference type="Proteomes" id="UP001431209"/>
    </source>
</evidence>
<dbReference type="AlphaFoldDB" id="A0AAW2Z7I6"/>
<comment type="caution">
    <text evidence="2">The sequence shown here is derived from an EMBL/GenBank/DDBJ whole genome shotgun (WGS) entry which is preliminary data.</text>
</comment>
<dbReference type="Proteomes" id="UP001431209">
    <property type="component" value="Unassembled WGS sequence"/>
</dbReference>
<feature type="region of interest" description="Disordered" evidence="1">
    <location>
        <begin position="78"/>
        <end position="102"/>
    </location>
</feature>
<keyword evidence="3" id="KW-1185">Reference proteome</keyword>
<proteinExistence type="predicted"/>
<name>A0AAW2Z7I6_9EUKA</name>
<accession>A0AAW2Z7I6</accession>
<sequence>MTNSGLPRVVLYVEETLDQLLLEGLRREDQKNFTTPLSLNLDVQTVVDEIHYIEQKREIYDLENARNGITKRANENPLEMFRKPKSDKDQTSHTSLGIKRML</sequence>
<gene>
    <name evidence="2" type="ORF">AKO1_011778</name>
</gene>
<dbReference type="EMBL" id="JAOPGA020001083">
    <property type="protein sequence ID" value="KAL0484913.1"/>
    <property type="molecule type" value="Genomic_DNA"/>
</dbReference>
<evidence type="ECO:0000256" key="1">
    <source>
        <dbReference type="SAM" id="MobiDB-lite"/>
    </source>
</evidence>
<organism evidence="2 3">
    <name type="scientific">Acrasis kona</name>
    <dbReference type="NCBI Taxonomy" id="1008807"/>
    <lineage>
        <taxon>Eukaryota</taxon>
        <taxon>Discoba</taxon>
        <taxon>Heterolobosea</taxon>
        <taxon>Tetramitia</taxon>
        <taxon>Eutetramitia</taxon>
        <taxon>Acrasidae</taxon>
        <taxon>Acrasis</taxon>
    </lineage>
</organism>
<protein>
    <submittedName>
        <fullName evidence="2">Chaperone protein HtpG</fullName>
    </submittedName>
</protein>
<evidence type="ECO:0000313" key="2">
    <source>
        <dbReference type="EMBL" id="KAL0484913.1"/>
    </source>
</evidence>